<organism evidence="3 4">
    <name type="scientific">SAR92 clade bacterium</name>
    <dbReference type="NCBI Taxonomy" id="2315479"/>
    <lineage>
        <taxon>Bacteria</taxon>
        <taxon>Pseudomonadati</taxon>
        <taxon>Pseudomonadota</taxon>
        <taxon>Gammaproteobacteria</taxon>
        <taxon>Cellvibrionales</taxon>
        <taxon>Porticoccaceae</taxon>
        <taxon>SAR92 clade</taxon>
    </lineage>
</organism>
<comment type="caution">
    <text evidence="3">The sequence shown here is derived from an EMBL/GenBank/DDBJ whole genome shotgun (WGS) entry which is preliminary data.</text>
</comment>
<dbReference type="InterPro" id="IPR007443">
    <property type="entry name" value="LpoA"/>
</dbReference>
<dbReference type="Pfam" id="PF04348">
    <property type="entry name" value="LppC"/>
    <property type="match status" value="1"/>
</dbReference>
<reference evidence="3 4" key="1">
    <citation type="submission" date="2019-02" db="EMBL/GenBank/DDBJ databases">
        <title>Prokaryotic population dynamics and viral predation in marine succession experiment using metagenomics: the confinement effect.</title>
        <authorList>
            <person name="Haro-Moreno J.M."/>
            <person name="Rodriguez-Valera F."/>
            <person name="Lopez-Perez M."/>
        </authorList>
    </citation>
    <scope>NUCLEOTIDE SEQUENCE [LARGE SCALE GENOMIC DNA]</scope>
    <source>
        <strain evidence="3">MED-G170</strain>
    </source>
</reference>
<dbReference type="GO" id="GO:0009252">
    <property type="term" value="P:peptidoglycan biosynthetic process"/>
    <property type="evidence" value="ECO:0007669"/>
    <property type="project" value="TreeGrafter"/>
</dbReference>
<dbReference type="PROSITE" id="PS51257">
    <property type="entry name" value="PROKAR_LIPOPROTEIN"/>
    <property type="match status" value="1"/>
</dbReference>
<dbReference type="EMBL" id="SHBP01000002">
    <property type="protein sequence ID" value="RZO21109.1"/>
    <property type="molecule type" value="Genomic_DNA"/>
</dbReference>
<dbReference type="InterPro" id="IPR028082">
    <property type="entry name" value="Peripla_BP_I"/>
</dbReference>
<name>A0A520MIR4_9GAMM</name>
<dbReference type="GO" id="GO:0030234">
    <property type="term" value="F:enzyme regulator activity"/>
    <property type="evidence" value="ECO:0007669"/>
    <property type="project" value="TreeGrafter"/>
</dbReference>
<keyword evidence="2" id="KW-0732">Signal</keyword>
<sequence>MGKQFLLKILGIGCILAFIGGCAPTATTDSGRVPVTYISNTEDLTALEQTELLFAQAQLLNQQGKEMLDVAILFAKSGSLQRSKETLALVNSVLLTDQLFIEYTFLGVELHLQDDNPAAALSNIEDPRFLELQPYLGRQYQRRLLSIKADVYTELGDSIASLRNSIALATLLENKSDISNVHNKIWRQLARQPFNTLNQYSLDSDPIIAGWCELAANSRQYQNNLETQFLEFISWKNNNENHPAAIIPPDWFKQRQSNAVYSSQVAILLPLQGDYKGPSQTFLDGFMEAYYELYQQDKTKPPNVRIHDTSIHTIEQAYGNAVAEGADIIIGGIRQSETEALNKMSLLEVPTISLNRIDNGDIVQNPNLFQFGNSQQDEIRQIANEAWRKGYRRALFIAPENNWGQQAMAAFSSHWLDKNGVLVDQVAYPDSVKDFTKFLKKPLQIDLSESRGIQLRRFVNSRVIYTPRRRQDIDFVVVLGYPERVRQIKPALDFLWAADLPVYSSSEIYNGVSQSGLDRDLGGIQFTAMPWSLPGQLTSELNSDQTMHTAYRQLYARGHDSFLIHRNLSSLQKNSQVPLFGSTGILSLSGGIIRRQVQWGEFQQGKVRNVQP</sequence>
<evidence type="ECO:0000313" key="3">
    <source>
        <dbReference type="EMBL" id="RZO21109.1"/>
    </source>
</evidence>
<evidence type="ECO:0000256" key="1">
    <source>
        <dbReference type="ARBA" id="ARBA00023136"/>
    </source>
</evidence>
<dbReference type="SUPFAM" id="SSF53822">
    <property type="entry name" value="Periplasmic binding protein-like I"/>
    <property type="match status" value="1"/>
</dbReference>
<dbReference type="Proteomes" id="UP000315889">
    <property type="component" value="Unassembled WGS sequence"/>
</dbReference>
<feature type="signal peptide" evidence="2">
    <location>
        <begin position="1"/>
        <end position="23"/>
    </location>
</feature>
<dbReference type="AlphaFoldDB" id="A0A520MIR4"/>
<evidence type="ECO:0000313" key="4">
    <source>
        <dbReference type="Proteomes" id="UP000315889"/>
    </source>
</evidence>
<feature type="chain" id="PRO_5021858487" evidence="2">
    <location>
        <begin position="24"/>
        <end position="612"/>
    </location>
</feature>
<accession>A0A520MIR4</accession>
<proteinExistence type="predicted"/>
<dbReference type="Gene3D" id="3.40.50.2300">
    <property type="match status" value="2"/>
</dbReference>
<dbReference type="CDD" id="cd06339">
    <property type="entry name" value="PBP1_YraM_LppC_lipoprotein-like"/>
    <property type="match status" value="1"/>
</dbReference>
<dbReference type="PANTHER" id="PTHR38038:SF1">
    <property type="entry name" value="PENICILLIN-BINDING PROTEIN ACTIVATOR LPOA"/>
    <property type="match status" value="1"/>
</dbReference>
<dbReference type="PANTHER" id="PTHR38038">
    <property type="entry name" value="PENICILLIN-BINDING PROTEIN ACTIVATOR LPOA"/>
    <property type="match status" value="1"/>
</dbReference>
<keyword evidence="1" id="KW-0472">Membrane</keyword>
<evidence type="ECO:0000256" key="2">
    <source>
        <dbReference type="SAM" id="SignalP"/>
    </source>
</evidence>
<protein>
    <submittedName>
        <fullName evidence="3">Penicillin-binding protein activator</fullName>
    </submittedName>
</protein>
<gene>
    <name evidence="3" type="ORF">EVB03_02465</name>
</gene>
<dbReference type="Gene3D" id="1.25.40.650">
    <property type="match status" value="1"/>
</dbReference>
<dbReference type="GO" id="GO:0031241">
    <property type="term" value="C:periplasmic side of cell outer membrane"/>
    <property type="evidence" value="ECO:0007669"/>
    <property type="project" value="TreeGrafter"/>
</dbReference>